<dbReference type="PATRIC" id="fig|1379910.4.peg.3075"/>
<dbReference type="KEGG" id="ruf:TH63_14130"/>
<proteinExistence type="predicted"/>
<dbReference type="EMBL" id="CP010777">
    <property type="protein sequence ID" value="AKQ46505.1"/>
    <property type="molecule type" value="Genomic_DNA"/>
</dbReference>
<accession>A0A0H4VL21</accession>
<dbReference type="RefSeq" id="WP_048921502.1">
    <property type="nucleotide sequence ID" value="NZ_CP010777.1"/>
</dbReference>
<sequence>MPETQYRYLGDRHTANSLKGAVCVAVRNPAGKCIRGRNGAMLVRFVENGQTTVVIGRLLRKLP</sequence>
<protein>
    <submittedName>
        <fullName evidence="1">Uncharacterized protein</fullName>
    </submittedName>
</protein>
<reference evidence="1 2" key="1">
    <citation type="submission" date="2015-01" db="EMBL/GenBank/DDBJ databases">
        <title>Rufibacter sp./DG31D/ whole genome sequencing.</title>
        <authorList>
            <person name="Kim M.K."/>
            <person name="Srinivasan S."/>
            <person name="Lee J.-J."/>
        </authorList>
    </citation>
    <scope>NUCLEOTIDE SEQUENCE [LARGE SCALE GENOMIC DNA]</scope>
    <source>
        <strain evidence="1 2">DG31D</strain>
    </source>
</reference>
<gene>
    <name evidence="1" type="ORF">TH63_14130</name>
</gene>
<evidence type="ECO:0000313" key="2">
    <source>
        <dbReference type="Proteomes" id="UP000036458"/>
    </source>
</evidence>
<dbReference type="OrthoDB" id="886933at2"/>
<dbReference type="AlphaFoldDB" id="A0A0H4VL21"/>
<dbReference type="STRING" id="1379910.TH63_14130"/>
<dbReference type="Proteomes" id="UP000036458">
    <property type="component" value="Chromosome"/>
</dbReference>
<keyword evidence="2" id="KW-1185">Reference proteome</keyword>
<organism evidence="1 2">
    <name type="scientific">Rufibacter radiotolerans</name>
    <dbReference type="NCBI Taxonomy" id="1379910"/>
    <lineage>
        <taxon>Bacteria</taxon>
        <taxon>Pseudomonadati</taxon>
        <taxon>Bacteroidota</taxon>
        <taxon>Cytophagia</taxon>
        <taxon>Cytophagales</taxon>
        <taxon>Hymenobacteraceae</taxon>
        <taxon>Rufibacter</taxon>
    </lineage>
</organism>
<evidence type="ECO:0000313" key="1">
    <source>
        <dbReference type="EMBL" id="AKQ46505.1"/>
    </source>
</evidence>
<name>A0A0H4VL21_9BACT</name>